<comment type="caution">
    <text evidence="1">The sequence shown here is derived from an EMBL/GenBank/DDBJ whole genome shotgun (WGS) entry which is preliminary data.</text>
</comment>
<evidence type="ECO:0000313" key="1">
    <source>
        <dbReference type="EMBL" id="KAJ8640316.1"/>
    </source>
</evidence>
<evidence type="ECO:0000313" key="2">
    <source>
        <dbReference type="Proteomes" id="UP001234297"/>
    </source>
</evidence>
<gene>
    <name evidence="1" type="ORF">MRB53_017010</name>
</gene>
<sequence length="303" mass="34172">MKSGKFIETLAKSLASRLQKALSSSSSSDQQEEVLHEITAQEQKQFPFEILRAATRDFHPKLKLGEGGFGPVYKGKLEDGREIAVKKLCRGSKQGRREFANEARLLSRVQHKNVVNLLGYCAHGTEKLLVYEYVANESLDKLLFFDERKRGELDWKRRHELISGKRNATFKSEADAQNLLQWAWKLHKKGRALEIIDPILVPKEATDQILMCIQIGLLCTQGDPKLRPIMRRVVVMLSKKPGSLEEPARPGYPGARYMRSHRHSSGKQQHSASVSTSNLDTTITCTLPESPGPPSHQRHPSES</sequence>
<reference evidence="1 2" key="1">
    <citation type="journal article" date="2022" name="Hortic Res">
        <title>A haplotype resolved chromosomal level avocado genome allows analysis of novel avocado genes.</title>
        <authorList>
            <person name="Nath O."/>
            <person name="Fletcher S.J."/>
            <person name="Hayward A."/>
            <person name="Shaw L.M."/>
            <person name="Masouleh A.K."/>
            <person name="Furtado A."/>
            <person name="Henry R.J."/>
            <person name="Mitter N."/>
        </authorList>
    </citation>
    <scope>NUCLEOTIDE SEQUENCE [LARGE SCALE GENOMIC DNA]</scope>
    <source>
        <strain evidence="2">cv. Hass</strain>
    </source>
</reference>
<accession>A0ACC2M3H6</accession>
<keyword evidence="2" id="KW-1185">Reference proteome</keyword>
<name>A0ACC2M3H6_PERAE</name>
<proteinExistence type="predicted"/>
<protein>
    <submittedName>
        <fullName evidence="1">Uncharacterized protein</fullName>
    </submittedName>
</protein>
<dbReference type="Proteomes" id="UP001234297">
    <property type="component" value="Chromosome 5"/>
</dbReference>
<organism evidence="1 2">
    <name type="scientific">Persea americana</name>
    <name type="common">Avocado</name>
    <dbReference type="NCBI Taxonomy" id="3435"/>
    <lineage>
        <taxon>Eukaryota</taxon>
        <taxon>Viridiplantae</taxon>
        <taxon>Streptophyta</taxon>
        <taxon>Embryophyta</taxon>
        <taxon>Tracheophyta</taxon>
        <taxon>Spermatophyta</taxon>
        <taxon>Magnoliopsida</taxon>
        <taxon>Magnoliidae</taxon>
        <taxon>Laurales</taxon>
        <taxon>Lauraceae</taxon>
        <taxon>Persea</taxon>
    </lineage>
</organism>
<dbReference type="EMBL" id="CM056813">
    <property type="protein sequence ID" value="KAJ8640316.1"/>
    <property type="molecule type" value="Genomic_DNA"/>
</dbReference>